<dbReference type="CDD" id="cd06223">
    <property type="entry name" value="PRTases_typeI"/>
    <property type="match status" value="1"/>
</dbReference>
<dbReference type="SUPFAM" id="SSF53271">
    <property type="entry name" value="PRTase-like"/>
    <property type="match status" value="1"/>
</dbReference>
<dbReference type="PANTHER" id="PTHR47505:SF1">
    <property type="entry name" value="DNA UTILIZATION PROTEIN YHGH"/>
    <property type="match status" value="1"/>
</dbReference>
<evidence type="ECO:0000313" key="3">
    <source>
        <dbReference type="EMBL" id="MCG6226309.1"/>
    </source>
</evidence>
<accession>A0A364UQU9</accession>
<evidence type="ECO:0000259" key="2">
    <source>
        <dbReference type="Pfam" id="PF00156"/>
    </source>
</evidence>
<dbReference type="InterPro" id="IPR029057">
    <property type="entry name" value="PRTase-like"/>
</dbReference>
<evidence type="ECO:0000256" key="1">
    <source>
        <dbReference type="ARBA" id="ARBA00008007"/>
    </source>
</evidence>
<comment type="caution">
    <text evidence="5">The sequence shown here is derived from an EMBL/GenBank/DDBJ whole genome shotgun (WGS) entry which is preliminary data.</text>
</comment>
<dbReference type="Proteomes" id="UP000814367">
    <property type="component" value="Unassembled WGS sequence"/>
</dbReference>
<dbReference type="Proteomes" id="UP000261016">
    <property type="component" value="Unassembled WGS sequence"/>
</dbReference>
<gene>
    <name evidence="4" type="ORF">D3Z30_04720</name>
    <name evidence="5" type="ORF">DXC19_01180</name>
    <name evidence="3" type="ORF">G8J23_09975</name>
</gene>
<reference evidence="3 8" key="3">
    <citation type="submission" date="2020-03" db="EMBL/GenBank/DDBJ databases">
        <title>Comparative genetics of Staphylococcus warneri persistents from caprine mastitis.</title>
        <authorList>
            <person name="Franca C.A."/>
            <person name="Rosa D.S."/>
            <person name="Silva A."/>
            <person name="Rodrigues D.L.N."/>
            <person name="Santos R.G."/>
            <person name="Castillo R.E.H."/>
            <person name="Moreira M.A.S."/>
            <person name="Lima M.C."/>
            <person name="Gouveia G.V."/>
            <person name="Gouveia J.J.S."/>
            <person name="Souza R.F.S."/>
            <person name="Bertram B."/>
            <person name="Azevedo V."/>
            <person name="Costa M."/>
        </authorList>
    </citation>
    <scope>NUCLEOTIDE SEQUENCE [LARGE SCALE GENOMIC DNA]</scope>
    <source>
        <strain evidence="3 8">Cap 9.2</strain>
    </source>
</reference>
<proteinExistence type="inferred from homology"/>
<feature type="domain" description="Phosphoribosyltransferase" evidence="2">
    <location>
        <begin position="168"/>
        <end position="220"/>
    </location>
</feature>
<dbReference type="AlphaFoldDB" id="A0A364UQU9"/>
<dbReference type="PANTHER" id="PTHR47505">
    <property type="entry name" value="DNA UTILIZATION PROTEIN YHGH"/>
    <property type="match status" value="1"/>
</dbReference>
<dbReference type="InterPro" id="IPR000836">
    <property type="entry name" value="PRTase_dom"/>
</dbReference>
<dbReference type="Gene3D" id="3.40.50.2020">
    <property type="match status" value="1"/>
</dbReference>
<organism evidence="5 6">
    <name type="scientific">Staphylococcus warneri</name>
    <dbReference type="NCBI Taxonomy" id="1292"/>
    <lineage>
        <taxon>Bacteria</taxon>
        <taxon>Bacillati</taxon>
        <taxon>Bacillota</taxon>
        <taxon>Bacilli</taxon>
        <taxon>Bacillales</taxon>
        <taxon>Staphylococcaceae</taxon>
        <taxon>Staphylococcus</taxon>
    </lineage>
</organism>
<evidence type="ECO:0000313" key="6">
    <source>
        <dbReference type="Proteomes" id="UP000261016"/>
    </source>
</evidence>
<evidence type="ECO:0000313" key="5">
    <source>
        <dbReference type="EMBL" id="RGM32137.1"/>
    </source>
</evidence>
<evidence type="ECO:0000313" key="7">
    <source>
        <dbReference type="Proteomes" id="UP000481807"/>
    </source>
</evidence>
<dbReference type="Pfam" id="PF00156">
    <property type="entry name" value="Pribosyltran"/>
    <property type="match status" value="1"/>
</dbReference>
<dbReference type="Proteomes" id="UP000481807">
    <property type="component" value="Unassembled WGS sequence"/>
</dbReference>
<protein>
    <submittedName>
        <fullName evidence="5">ComF family protein</fullName>
    </submittedName>
</protein>
<sequence>MVRHIMERCLQCLNPINEPFTIINFYRNPNVLCETCVGKWNQVKIHDAIKRCKKCLKVMTQDEQICEDCQFLNERFNIQYQLKCDFIYEGIMKETIHQYKFLKDHYLCKILAEVINIPEGKFDYVIPIPSPDERNIERTFNPVEEVLKMKGVDYKNVLGTEFRPKQAGLNKIKRIKETNPFFIRKNIELDGKEILLVDDIYTTGLTINRAMCKLSTLNVRKFNVFAFAR</sequence>
<comment type="similarity">
    <text evidence="1">Belongs to the ComF/GntX family.</text>
</comment>
<name>A0A364UQU9_STAWA</name>
<dbReference type="EMBL" id="QSTD01000001">
    <property type="protein sequence ID" value="RGM32137.1"/>
    <property type="molecule type" value="Genomic_DNA"/>
</dbReference>
<reference evidence="5 6" key="1">
    <citation type="submission" date="2018-08" db="EMBL/GenBank/DDBJ databases">
        <title>A genome reference for cultivated species of the human gut microbiota.</title>
        <authorList>
            <person name="Zou Y."/>
            <person name="Xue W."/>
            <person name="Luo G."/>
        </authorList>
    </citation>
    <scope>NUCLEOTIDE SEQUENCE [LARGE SCALE GENOMIC DNA]</scope>
    <source>
        <strain evidence="5 6">OM08-17AT</strain>
    </source>
</reference>
<keyword evidence="8" id="KW-1185">Reference proteome</keyword>
<evidence type="ECO:0000313" key="8">
    <source>
        <dbReference type="Proteomes" id="UP000814367"/>
    </source>
</evidence>
<dbReference type="InterPro" id="IPR051910">
    <property type="entry name" value="ComF/GntX_DNA_util-trans"/>
</dbReference>
<dbReference type="EMBL" id="QXWP01000002">
    <property type="protein sequence ID" value="NBH30278.1"/>
    <property type="molecule type" value="Genomic_DNA"/>
</dbReference>
<reference evidence="4 7" key="2">
    <citation type="submission" date="2018-08" db="EMBL/GenBank/DDBJ databases">
        <title>Murine metabolic-syndrome-specific gut microbial biobank.</title>
        <authorList>
            <person name="Liu C."/>
        </authorList>
    </citation>
    <scope>NUCLEOTIDE SEQUENCE [LARGE SCALE GENOMIC DNA]</scope>
    <source>
        <strain evidence="4 7">1XD21-27</strain>
    </source>
</reference>
<dbReference type="EMBL" id="JAANHJ010000001">
    <property type="protein sequence ID" value="MCG6226309.1"/>
    <property type="molecule type" value="Genomic_DNA"/>
</dbReference>
<evidence type="ECO:0000313" key="4">
    <source>
        <dbReference type="EMBL" id="NBH30278.1"/>
    </source>
</evidence>